<dbReference type="Proteomes" id="UP000521676">
    <property type="component" value="Unassembled WGS sequence"/>
</dbReference>
<proteinExistence type="predicted"/>
<evidence type="ECO:0000313" key="2">
    <source>
        <dbReference type="EMBL" id="WJW65551.1"/>
    </source>
</evidence>
<evidence type="ECO:0000313" key="1">
    <source>
        <dbReference type="EMBL" id="NWJ46174.1"/>
    </source>
</evidence>
<keyword evidence="4" id="KW-1185">Reference proteome</keyword>
<organism evidence="1 3">
    <name type="scientific">Candidatus Chlorohelix allophototropha</name>
    <dbReference type="NCBI Taxonomy" id="3003348"/>
    <lineage>
        <taxon>Bacteria</taxon>
        <taxon>Bacillati</taxon>
        <taxon>Chloroflexota</taxon>
        <taxon>Chloroflexia</taxon>
        <taxon>Candidatus Chloroheliales</taxon>
        <taxon>Candidatus Chloroheliaceae</taxon>
        <taxon>Candidatus Chlorohelix</taxon>
    </lineage>
</organism>
<dbReference type="RefSeq" id="WP_341467435.1">
    <property type="nucleotide sequence ID" value="NZ_CP128399.1"/>
</dbReference>
<evidence type="ECO:0000313" key="3">
    <source>
        <dbReference type="Proteomes" id="UP000521676"/>
    </source>
</evidence>
<dbReference type="AlphaFoldDB" id="A0A8T7LVZ6"/>
<accession>A0A8T7LVZ6</accession>
<dbReference type="Proteomes" id="UP001431572">
    <property type="component" value="Chromosome 1"/>
</dbReference>
<evidence type="ECO:0000313" key="4">
    <source>
        <dbReference type="Proteomes" id="UP001431572"/>
    </source>
</evidence>
<reference evidence="1 3" key="1">
    <citation type="submission" date="2020-06" db="EMBL/GenBank/DDBJ databases">
        <title>Anoxygenic phototrophic Chloroflexota member uses a Type I reaction center.</title>
        <authorList>
            <person name="Tsuji J.M."/>
            <person name="Shaw N.A."/>
            <person name="Nagashima S."/>
            <person name="Venkiteswaran J."/>
            <person name="Schiff S.L."/>
            <person name="Hanada S."/>
            <person name="Tank M."/>
            <person name="Neufeld J.D."/>
        </authorList>
    </citation>
    <scope>NUCLEOTIDE SEQUENCE [LARGE SCALE GENOMIC DNA]</scope>
    <source>
        <strain evidence="1">L227-S17</strain>
    </source>
</reference>
<reference evidence="2" key="2">
    <citation type="journal article" date="2024" name="Nature">
        <title>Anoxygenic phototroph of the Chloroflexota uses a type I reaction centre.</title>
        <authorList>
            <person name="Tsuji J.M."/>
            <person name="Shaw N.A."/>
            <person name="Nagashima S."/>
            <person name="Venkiteswaran J.J."/>
            <person name="Schiff S.L."/>
            <person name="Watanabe T."/>
            <person name="Fukui M."/>
            <person name="Hanada S."/>
            <person name="Tank M."/>
            <person name="Neufeld J.D."/>
        </authorList>
    </citation>
    <scope>NUCLEOTIDE SEQUENCE</scope>
    <source>
        <strain evidence="2">L227-S17</strain>
    </source>
</reference>
<sequence>MMRTYWNTDHFRQSLMVVNLATKGFNPEELKVFFYYFFDTSADHWTLSDKYTWAKLHVDNFRAGTLEMDDDEVR</sequence>
<protein>
    <submittedName>
        <fullName evidence="1">Uncharacterized protein</fullName>
    </submittedName>
</protein>
<dbReference type="EMBL" id="CP128399">
    <property type="protein sequence ID" value="WJW65551.1"/>
    <property type="molecule type" value="Genomic_DNA"/>
</dbReference>
<dbReference type="EMBL" id="JACATZ010000001">
    <property type="protein sequence ID" value="NWJ46174.1"/>
    <property type="molecule type" value="Genomic_DNA"/>
</dbReference>
<name>A0A8T7LVZ6_9CHLR</name>
<gene>
    <name evidence="1" type="ORF">HXX08_09870</name>
    <name evidence="2" type="ORF">OZ401_001318</name>
</gene>